<evidence type="ECO:0008006" key="4">
    <source>
        <dbReference type="Google" id="ProtNLM"/>
    </source>
</evidence>
<proteinExistence type="predicted"/>
<evidence type="ECO:0000313" key="2">
    <source>
        <dbReference type="EMBL" id="MFK4440372.1"/>
    </source>
</evidence>
<gene>
    <name evidence="2" type="ORF">ABH943_000372</name>
</gene>
<comment type="caution">
    <text evidence="2">The sequence shown here is derived from an EMBL/GenBank/DDBJ whole genome shotgun (WGS) entry which is preliminary data.</text>
</comment>
<dbReference type="Proteomes" id="UP001620514">
    <property type="component" value="Unassembled WGS sequence"/>
</dbReference>
<dbReference type="InterPro" id="IPR021847">
    <property type="entry name" value="DUF3443"/>
</dbReference>
<protein>
    <recommendedName>
        <fullName evidence="4">Lipoprotein</fullName>
    </recommendedName>
</protein>
<organism evidence="2 3">
    <name type="scientific">Caballeronia udeis</name>
    <dbReference type="NCBI Taxonomy" id="1232866"/>
    <lineage>
        <taxon>Bacteria</taxon>
        <taxon>Pseudomonadati</taxon>
        <taxon>Pseudomonadota</taxon>
        <taxon>Betaproteobacteria</taxon>
        <taxon>Burkholderiales</taxon>
        <taxon>Burkholderiaceae</taxon>
        <taxon>Caballeronia</taxon>
    </lineage>
</organism>
<name>A0ABW8M9X0_9BURK</name>
<dbReference type="RefSeq" id="WP_404604102.1">
    <property type="nucleotide sequence ID" value="NZ_JBIYDN010000001.1"/>
</dbReference>
<feature type="compositionally biased region" description="Low complexity" evidence="1">
    <location>
        <begin position="40"/>
        <end position="57"/>
    </location>
</feature>
<sequence length="435" mass="43186">MRPTIFSSNVPLRSGLFRWLAVLSVSILLAACGGGGGDSGSSSVSSGSSSSSSSGSSGSSGGGSSSTPSAQPIASTASNTVPITVGPGAQNFVNIPNVSVTVCAPGTSNCQTINNIQVDTGSYGLRLASDAAAQIIGSLPVAQSTSSGQLAECTQFADGFTWGTVRTADVKIGGEIASGIPIQVVGDLPDSTVPLNGCINGSNESTSRQLGANGILGVGVAATDCGVACTNAGTSNYYSCPSGTNCSAIGVPVAQQVVNPVTKFAVDNNGVIVQLPPVATSAASVTGTLVFGIGTQSNNTLTGATSYRSTSFGNLTGTYKGSAVTTIVDSGSNGLFFTDSSLPACTSTFTDFYCPANATALSATVTGLNGVTGTVNFTVENAQTLAASGTSYALNGLAGSIGSFPTLFDFGLPFFFGRYVYFGFGTNGNSPYVAF</sequence>
<evidence type="ECO:0000313" key="3">
    <source>
        <dbReference type="Proteomes" id="UP001620514"/>
    </source>
</evidence>
<evidence type="ECO:0000256" key="1">
    <source>
        <dbReference type="SAM" id="MobiDB-lite"/>
    </source>
</evidence>
<reference evidence="2 3" key="1">
    <citation type="submission" date="2024-11" db="EMBL/GenBank/DDBJ databases">
        <title>Using genomics to understand microbial adaptation to soil warming.</title>
        <authorList>
            <person name="Deangelis K.M. PhD."/>
        </authorList>
    </citation>
    <scope>NUCLEOTIDE SEQUENCE [LARGE SCALE GENOMIC DNA]</scope>
    <source>
        <strain evidence="2 3">GAS97</strain>
    </source>
</reference>
<dbReference type="PROSITE" id="PS51257">
    <property type="entry name" value="PROKAR_LIPOPROTEIN"/>
    <property type="match status" value="1"/>
</dbReference>
<dbReference type="EMBL" id="JBIYDN010000001">
    <property type="protein sequence ID" value="MFK4440372.1"/>
    <property type="molecule type" value="Genomic_DNA"/>
</dbReference>
<dbReference type="Pfam" id="PF11925">
    <property type="entry name" value="DUF3443"/>
    <property type="match status" value="1"/>
</dbReference>
<feature type="region of interest" description="Disordered" evidence="1">
    <location>
        <begin position="40"/>
        <end position="74"/>
    </location>
</feature>
<keyword evidence="3" id="KW-1185">Reference proteome</keyword>
<accession>A0ABW8M9X0</accession>